<sequence>MIDIYGRPLFSQLEAEQIRDMMFPVRCTCGRIYDLAKVEVTARYADCTLWKAPCCGRQADDRGETGWKTTQDYYRIDKGQVQW</sequence>
<comment type="caution">
    <text evidence="1">The sequence shown here is derived from an EMBL/GenBank/DDBJ whole genome shotgun (WGS) entry which is preliminary data.</text>
</comment>
<protein>
    <submittedName>
        <fullName evidence="1">Uncharacterized protein</fullName>
    </submittedName>
</protein>
<reference evidence="1 2" key="1">
    <citation type="journal article" date="2019" name="Int. J. Syst. Evol. Microbiol.">
        <title>The Global Catalogue of Microorganisms (GCM) 10K type strain sequencing project: providing services to taxonomists for standard genome sequencing and annotation.</title>
        <authorList>
            <consortium name="The Broad Institute Genomics Platform"/>
            <consortium name="The Broad Institute Genome Sequencing Center for Infectious Disease"/>
            <person name="Wu L."/>
            <person name="Ma J."/>
        </authorList>
    </citation>
    <scope>NUCLEOTIDE SEQUENCE [LARGE SCALE GENOMIC DNA]</scope>
    <source>
        <strain evidence="1 2">JCM 3272</strain>
    </source>
</reference>
<name>A0ABN3GAK7_9ACTN</name>
<organism evidence="1 2">
    <name type="scientific">Dactylosporangium salmoneum</name>
    <dbReference type="NCBI Taxonomy" id="53361"/>
    <lineage>
        <taxon>Bacteria</taxon>
        <taxon>Bacillati</taxon>
        <taxon>Actinomycetota</taxon>
        <taxon>Actinomycetes</taxon>
        <taxon>Micromonosporales</taxon>
        <taxon>Micromonosporaceae</taxon>
        <taxon>Dactylosporangium</taxon>
    </lineage>
</organism>
<keyword evidence="2" id="KW-1185">Reference proteome</keyword>
<dbReference type="EMBL" id="BAAARV010000025">
    <property type="protein sequence ID" value="GAA2347399.1"/>
    <property type="molecule type" value="Genomic_DNA"/>
</dbReference>
<evidence type="ECO:0000313" key="2">
    <source>
        <dbReference type="Proteomes" id="UP001501444"/>
    </source>
</evidence>
<gene>
    <name evidence="1" type="ORF">GCM10010170_034960</name>
</gene>
<accession>A0ABN3GAK7</accession>
<proteinExistence type="predicted"/>
<dbReference type="Proteomes" id="UP001501444">
    <property type="component" value="Unassembled WGS sequence"/>
</dbReference>
<evidence type="ECO:0000313" key="1">
    <source>
        <dbReference type="EMBL" id="GAA2347399.1"/>
    </source>
</evidence>
<dbReference type="RefSeq" id="WP_344613446.1">
    <property type="nucleotide sequence ID" value="NZ_BAAARV010000025.1"/>
</dbReference>